<keyword evidence="1" id="KW-0472">Membrane</keyword>
<sequence length="312" mass="33534">MLTDFMHVVSFLGSAAFYVPLLAVLFWCAAPRLVARATVILLFSAFLNTLLKLVFHDPRPYWTDPTVEGKASHTSFGMPSGHAQNAPVAWGFFAAQTRRWPLWAGATVVIILIGVSRVYLGVHSIGQVLGGWAIGLALLVAALGLEPVIVPWWARRHLAVQMTLALVGSLLLLAAAWGAVQPLQDWQWPDTWARAVQAAGGRTEPVTLIESARATGGFCGVLAGLSLLAARGWFDAGGKLWQRLARLPVGIAGGFALFLLDGSNLVQAFVAQAVLGLWVTAGAPEAFVRLRLARRSTCSVTRPGDNRAELRQ</sequence>
<dbReference type="PANTHER" id="PTHR14969">
    <property type="entry name" value="SPHINGOSINE-1-PHOSPHATE PHOSPHOHYDROLASE"/>
    <property type="match status" value="1"/>
</dbReference>
<feature type="transmembrane region" description="Helical" evidence="1">
    <location>
        <begin position="160"/>
        <end position="180"/>
    </location>
</feature>
<evidence type="ECO:0000313" key="3">
    <source>
        <dbReference type="EMBL" id="TMR06680.1"/>
    </source>
</evidence>
<dbReference type="InterPro" id="IPR000326">
    <property type="entry name" value="PAP2/HPO"/>
</dbReference>
<comment type="caution">
    <text evidence="3">The sequence shown here is derived from an EMBL/GenBank/DDBJ whole genome shotgun (WGS) entry which is preliminary data.</text>
</comment>
<feature type="domain" description="Phosphatidic acid phosphatase type 2/haloperoxidase" evidence="2">
    <location>
        <begin position="34"/>
        <end position="143"/>
    </location>
</feature>
<feature type="transmembrane region" description="Helical" evidence="1">
    <location>
        <begin position="132"/>
        <end position="154"/>
    </location>
</feature>
<dbReference type="Proteomes" id="UP000309174">
    <property type="component" value="Unassembled WGS sequence"/>
</dbReference>
<feature type="transmembrane region" description="Helical" evidence="1">
    <location>
        <begin position="266"/>
        <end position="287"/>
    </location>
</feature>
<reference evidence="3 4" key="1">
    <citation type="submission" date="2019-05" db="EMBL/GenBank/DDBJ databases">
        <title>Draft genome sequence of Actinomadura sp. 14C53.</title>
        <authorList>
            <person name="Saricaoglu S."/>
            <person name="Isik K."/>
        </authorList>
    </citation>
    <scope>NUCLEOTIDE SEQUENCE [LARGE SCALE GENOMIC DNA]</scope>
    <source>
        <strain evidence="3 4">14C53</strain>
    </source>
</reference>
<feature type="transmembrane region" description="Helical" evidence="1">
    <location>
        <begin position="33"/>
        <end position="55"/>
    </location>
</feature>
<feature type="transmembrane region" description="Helical" evidence="1">
    <location>
        <begin position="244"/>
        <end position="260"/>
    </location>
</feature>
<dbReference type="EMBL" id="VCKW01000011">
    <property type="protein sequence ID" value="TMR06680.1"/>
    <property type="molecule type" value="Genomic_DNA"/>
</dbReference>
<dbReference type="SMART" id="SM00014">
    <property type="entry name" value="acidPPc"/>
    <property type="match status" value="1"/>
</dbReference>
<feature type="transmembrane region" description="Helical" evidence="1">
    <location>
        <begin position="6"/>
        <end position="26"/>
    </location>
</feature>
<accession>A0A5C4JJJ4</accession>
<dbReference type="OrthoDB" id="9801622at2"/>
<dbReference type="PANTHER" id="PTHR14969:SF13">
    <property type="entry name" value="AT30094P"/>
    <property type="match status" value="1"/>
</dbReference>
<organism evidence="3 4">
    <name type="scientific">Actinomadura soli</name>
    <dbReference type="NCBI Taxonomy" id="2508997"/>
    <lineage>
        <taxon>Bacteria</taxon>
        <taxon>Bacillati</taxon>
        <taxon>Actinomycetota</taxon>
        <taxon>Actinomycetes</taxon>
        <taxon>Streptosporangiales</taxon>
        <taxon>Thermomonosporaceae</taxon>
        <taxon>Actinomadura</taxon>
    </lineage>
</organism>
<evidence type="ECO:0000259" key="2">
    <source>
        <dbReference type="SMART" id="SM00014"/>
    </source>
</evidence>
<dbReference type="SUPFAM" id="SSF48317">
    <property type="entry name" value="Acid phosphatase/Vanadium-dependent haloperoxidase"/>
    <property type="match status" value="1"/>
</dbReference>
<feature type="transmembrane region" description="Helical" evidence="1">
    <location>
        <begin position="100"/>
        <end position="120"/>
    </location>
</feature>
<dbReference type="AlphaFoldDB" id="A0A5C4JJJ4"/>
<name>A0A5C4JJJ4_9ACTN</name>
<keyword evidence="1" id="KW-1133">Transmembrane helix</keyword>
<dbReference type="InterPro" id="IPR036938">
    <property type="entry name" value="PAP2/HPO_sf"/>
</dbReference>
<keyword evidence="4" id="KW-1185">Reference proteome</keyword>
<dbReference type="Pfam" id="PF01569">
    <property type="entry name" value="PAP2"/>
    <property type="match status" value="1"/>
</dbReference>
<protein>
    <submittedName>
        <fullName evidence="3">Phosphatase PAP2 family protein</fullName>
    </submittedName>
</protein>
<gene>
    <name evidence="3" type="ORF">ETD83_03675</name>
</gene>
<dbReference type="Gene3D" id="1.20.144.10">
    <property type="entry name" value="Phosphatidic acid phosphatase type 2/haloperoxidase"/>
    <property type="match status" value="1"/>
</dbReference>
<proteinExistence type="predicted"/>
<dbReference type="RefSeq" id="WP_138643608.1">
    <property type="nucleotide sequence ID" value="NZ_VCKW01000011.1"/>
</dbReference>
<keyword evidence="1" id="KW-0812">Transmembrane</keyword>
<evidence type="ECO:0000313" key="4">
    <source>
        <dbReference type="Proteomes" id="UP000309174"/>
    </source>
</evidence>
<evidence type="ECO:0000256" key="1">
    <source>
        <dbReference type="SAM" id="Phobius"/>
    </source>
</evidence>